<dbReference type="Proteomes" id="UP000681967">
    <property type="component" value="Unassembled WGS sequence"/>
</dbReference>
<evidence type="ECO:0000313" key="4">
    <source>
        <dbReference type="EMBL" id="CAF4926514.1"/>
    </source>
</evidence>
<organism evidence="1 5">
    <name type="scientific">Rotaria magnacalcarata</name>
    <dbReference type="NCBI Taxonomy" id="392030"/>
    <lineage>
        <taxon>Eukaryota</taxon>
        <taxon>Metazoa</taxon>
        <taxon>Spiralia</taxon>
        <taxon>Gnathifera</taxon>
        <taxon>Rotifera</taxon>
        <taxon>Eurotatoria</taxon>
        <taxon>Bdelloidea</taxon>
        <taxon>Philodinida</taxon>
        <taxon>Philodinidae</taxon>
        <taxon>Rotaria</taxon>
    </lineage>
</organism>
<dbReference type="EMBL" id="CAJOBJ010183366">
    <property type="protein sequence ID" value="CAF4926514.1"/>
    <property type="molecule type" value="Genomic_DNA"/>
</dbReference>
<sequence>KNRLLPEMKKDKRSMNILRDFQYHSLEDRESGQESTLKDSGIDTASSSTILNVISSDQFKKVFVF</sequence>
<dbReference type="EMBL" id="CAJOBH010082408">
    <property type="protein sequence ID" value="CAF4523258.1"/>
    <property type="molecule type" value="Genomic_DNA"/>
</dbReference>
<accession>A0A8S2W7L4</accession>
<comment type="caution">
    <text evidence="1">The sequence shown here is derived from an EMBL/GenBank/DDBJ whole genome shotgun (WGS) entry which is preliminary data.</text>
</comment>
<evidence type="ECO:0000313" key="1">
    <source>
        <dbReference type="EMBL" id="CAF4427713.1"/>
    </source>
</evidence>
<reference evidence="1" key="1">
    <citation type="submission" date="2021-02" db="EMBL/GenBank/DDBJ databases">
        <authorList>
            <person name="Nowell W R."/>
        </authorList>
    </citation>
    <scope>NUCLEOTIDE SEQUENCE</scope>
</reference>
<evidence type="ECO:0000313" key="5">
    <source>
        <dbReference type="Proteomes" id="UP000681967"/>
    </source>
</evidence>
<dbReference type="Proteomes" id="UP000681720">
    <property type="component" value="Unassembled WGS sequence"/>
</dbReference>
<gene>
    <name evidence="1" type="ORF">BYL167_LOCUS32750</name>
    <name evidence="2" type="ORF">BYL167_LOCUS37004</name>
    <name evidence="3" type="ORF">GIL414_LOCUS48943</name>
    <name evidence="4" type="ORF">GIL414_LOCUS53088</name>
</gene>
<dbReference type="AlphaFoldDB" id="A0A8S2W7L4"/>
<dbReference type="EMBL" id="CAJOBJ010159839">
    <property type="protein sequence ID" value="CAF4841395.1"/>
    <property type="molecule type" value="Genomic_DNA"/>
</dbReference>
<evidence type="ECO:0000313" key="3">
    <source>
        <dbReference type="EMBL" id="CAF4841395.1"/>
    </source>
</evidence>
<name>A0A8S2W7L4_9BILA</name>
<protein>
    <submittedName>
        <fullName evidence="1">Uncharacterized protein</fullName>
    </submittedName>
</protein>
<evidence type="ECO:0000313" key="2">
    <source>
        <dbReference type="EMBL" id="CAF4523258.1"/>
    </source>
</evidence>
<proteinExistence type="predicted"/>
<dbReference type="EMBL" id="CAJOBH010061588">
    <property type="protein sequence ID" value="CAF4427713.1"/>
    <property type="molecule type" value="Genomic_DNA"/>
</dbReference>
<feature type="non-terminal residue" evidence="1">
    <location>
        <position position="1"/>
    </location>
</feature>